<dbReference type="InterPro" id="IPR011991">
    <property type="entry name" value="ArsR-like_HTH"/>
</dbReference>
<dbReference type="Pfam" id="PF09339">
    <property type="entry name" value="HTH_IclR"/>
    <property type="match status" value="1"/>
</dbReference>
<evidence type="ECO:0000259" key="4">
    <source>
        <dbReference type="PROSITE" id="PS51077"/>
    </source>
</evidence>
<dbReference type="Gene3D" id="1.10.10.10">
    <property type="entry name" value="Winged helix-like DNA-binding domain superfamily/Winged helix DNA-binding domain"/>
    <property type="match status" value="1"/>
</dbReference>
<keyword evidence="1" id="KW-0805">Transcription regulation</keyword>
<evidence type="ECO:0000313" key="6">
    <source>
        <dbReference type="EMBL" id="MUN55728.1"/>
    </source>
</evidence>
<dbReference type="Pfam" id="PF01614">
    <property type="entry name" value="IclR_C"/>
    <property type="match status" value="1"/>
</dbReference>
<evidence type="ECO:0000256" key="2">
    <source>
        <dbReference type="ARBA" id="ARBA00023125"/>
    </source>
</evidence>
<dbReference type="OrthoDB" id="156285at2"/>
<organism evidence="6 7">
    <name type="scientific">Rothia koreensis</name>
    <dbReference type="NCBI Taxonomy" id="592378"/>
    <lineage>
        <taxon>Bacteria</taxon>
        <taxon>Bacillati</taxon>
        <taxon>Actinomycetota</taxon>
        <taxon>Actinomycetes</taxon>
        <taxon>Micrococcales</taxon>
        <taxon>Micrococcaceae</taxon>
        <taxon>Rothia</taxon>
    </lineage>
</organism>
<dbReference type="InterPro" id="IPR014757">
    <property type="entry name" value="Tscrpt_reg_IclR_C"/>
</dbReference>
<dbReference type="GO" id="GO:0045892">
    <property type="term" value="P:negative regulation of DNA-templated transcription"/>
    <property type="evidence" value="ECO:0007669"/>
    <property type="project" value="TreeGrafter"/>
</dbReference>
<dbReference type="EMBL" id="WOGT01000008">
    <property type="protein sequence ID" value="MUN55728.1"/>
    <property type="molecule type" value="Genomic_DNA"/>
</dbReference>
<dbReference type="GO" id="GO:0003677">
    <property type="term" value="F:DNA binding"/>
    <property type="evidence" value="ECO:0007669"/>
    <property type="project" value="UniProtKB-KW"/>
</dbReference>
<evidence type="ECO:0000256" key="1">
    <source>
        <dbReference type="ARBA" id="ARBA00023015"/>
    </source>
</evidence>
<dbReference type="Gene3D" id="3.30.450.40">
    <property type="match status" value="1"/>
</dbReference>
<keyword evidence="2" id="KW-0238">DNA-binding</keyword>
<dbReference type="InterPro" id="IPR036390">
    <property type="entry name" value="WH_DNA-bd_sf"/>
</dbReference>
<dbReference type="SUPFAM" id="SSF46785">
    <property type="entry name" value="Winged helix' DNA-binding domain"/>
    <property type="match status" value="1"/>
</dbReference>
<sequence>MPTPTRAPSQTLSRGLSILEILADASGPLGIDDVAAHLGVHRSVAYRLIRTLEEHGLVVRKNDGRLALGNRLAALAGGVERDLQAVAVPELTLAARDLGMTCFLGVHDRGECLTFASVEPPQTVAVVAQRPGTRHPVALGAPGKAILSMLPEDQWPEGVTDADRQKVDGVRANGWAETTNEVITGLHSVGVPLDLRGGQAAALAAVFVGDGDRPAIAARLRQAADVISRSGA</sequence>
<evidence type="ECO:0000256" key="3">
    <source>
        <dbReference type="ARBA" id="ARBA00023163"/>
    </source>
</evidence>
<dbReference type="PANTHER" id="PTHR30136">
    <property type="entry name" value="HELIX-TURN-HELIX TRANSCRIPTIONAL REGULATOR, ICLR FAMILY"/>
    <property type="match status" value="1"/>
</dbReference>
<proteinExistence type="predicted"/>
<gene>
    <name evidence="6" type="ORF">GMA10_10985</name>
</gene>
<evidence type="ECO:0000313" key="7">
    <source>
        <dbReference type="Proteomes" id="UP000462152"/>
    </source>
</evidence>
<dbReference type="InterPro" id="IPR005471">
    <property type="entry name" value="Tscrpt_reg_IclR_N"/>
</dbReference>
<dbReference type="CDD" id="cd00090">
    <property type="entry name" value="HTH_ARSR"/>
    <property type="match status" value="1"/>
</dbReference>
<dbReference type="InterPro" id="IPR036388">
    <property type="entry name" value="WH-like_DNA-bd_sf"/>
</dbReference>
<dbReference type="RefSeq" id="WP_129316356.1">
    <property type="nucleotide sequence ID" value="NZ_CP197643.1"/>
</dbReference>
<name>A0A7K1LKK9_9MICC</name>
<dbReference type="InterPro" id="IPR050707">
    <property type="entry name" value="HTH_MetabolicPath_Reg"/>
</dbReference>
<dbReference type="GO" id="GO:0003700">
    <property type="term" value="F:DNA-binding transcription factor activity"/>
    <property type="evidence" value="ECO:0007669"/>
    <property type="project" value="TreeGrafter"/>
</dbReference>
<dbReference type="InterPro" id="IPR029016">
    <property type="entry name" value="GAF-like_dom_sf"/>
</dbReference>
<feature type="domain" description="IclR-ED" evidence="5">
    <location>
        <begin position="71"/>
        <end position="232"/>
    </location>
</feature>
<keyword evidence="7" id="KW-1185">Reference proteome</keyword>
<reference evidence="6 7" key="1">
    <citation type="submission" date="2019-12" db="EMBL/GenBank/DDBJ databases">
        <authorList>
            <person name="Li J."/>
            <person name="Shi Y."/>
            <person name="Xu G."/>
            <person name="Xiao D."/>
            <person name="Ran X."/>
        </authorList>
    </citation>
    <scope>NUCLEOTIDE SEQUENCE [LARGE SCALE GENOMIC DNA]</scope>
    <source>
        <strain evidence="6 7">JCM 15915</strain>
    </source>
</reference>
<accession>A0A7K1LKK9</accession>
<evidence type="ECO:0000259" key="5">
    <source>
        <dbReference type="PROSITE" id="PS51078"/>
    </source>
</evidence>
<dbReference type="PROSITE" id="PS51078">
    <property type="entry name" value="ICLR_ED"/>
    <property type="match status" value="1"/>
</dbReference>
<keyword evidence="3" id="KW-0804">Transcription</keyword>
<protein>
    <submittedName>
        <fullName evidence="6">Helix-turn-helix domain-containing protein</fullName>
    </submittedName>
</protein>
<dbReference type="AlphaFoldDB" id="A0A7K1LKK9"/>
<dbReference type="PANTHER" id="PTHR30136:SF24">
    <property type="entry name" value="HTH-TYPE TRANSCRIPTIONAL REPRESSOR ALLR"/>
    <property type="match status" value="1"/>
</dbReference>
<dbReference type="SMART" id="SM00346">
    <property type="entry name" value="HTH_ICLR"/>
    <property type="match status" value="1"/>
</dbReference>
<dbReference type="PROSITE" id="PS51077">
    <property type="entry name" value="HTH_ICLR"/>
    <property type="match status" value="1"/>
</dbReference>
<comment type="caution">
    <text evidence="6">The sequence shown here is derived from an EMBL/GenBank/DDBJ whole genome shotgun (WGS) entry which is preliminary data.</text>
</comment>
<dbReference type="Proteomes" id="UP000462152">
    <property type="component" value="Unassembled WGS sequence"/>
</dbReference>
<dbReference type="SUPFAM" id="SSF55781">
    <property type="entry name" value="GAF domain-like"/>
    <property type="match status" value="1"/>
</dbReference>
<feature type="domain" description="HTH iclR-type" evidence="4">
    <location>
        <begin position="9"/>
        <end position="70"/>
    </location>
</feature>